<dbReference type="AlphaFoldDB" id="A0A0L0SVJ5"/>
<dbReference type="SUPFAM" id="SSF52540">
    <property type="entry name" value="P-loop containing nucleoside triphosphate hydrolases"/>
    <property type="match status" value="1"/>
</dbReference>
<evidence type="ECO:0000259" key="1">
    <source>
        <dbReference type="Pfam" id="PF02263"/>
    </source>
</evidence>
<proteinExistence type="predicted"/>
<feature type="domain" description="Guanylate-binding protein N-terminal" evidence="1">
    <location>
        <begin position="70"/>
        <end position="136"/>
    </location>
</feature>
<gene>
    <name evidence="2" type="ORF">AMAG_11609</name>
</gene>
<name>A0A0L0SVJ5_ALLM3</name>
<dbReference type="EMBL" id="GG745350">
    <property type="protein sequence ID" value="KNE66471.1"/>
    <property type="molecule type" value="Genomic_DNA"/>
</dbReference>
<dbReference type="Proteomes" id="UP000054350">
    <property type="component" value="Unassembled WGS sequence"/>
</dbReference>
<dbReference type="InterPro" id="IPR015894">
    <property type="entry name" value="Guanylate-bd_N"/>
</dbReference>
<protein>
    <recommendedName>
        <fullName evidence="1">Guanylate-binding protein N-terminal domain-containing protein</fullName>
    </recommendedName>
</protein>
<dbReference type="Gene3D" id="3.40.50.300">
    <property type="entry name" value="P-loop containing nucleotide triphosphate hydrolases"/>
    <property type="match status" value="1"/>
</dbReference>
<reference evidence="3" key="2">
    <citation type="submission" date="2009-11" db="EMBL/GenBank/DDBJ databases">
        <title>The Genome Sequence of Allomyces macrogynus strain ATCC 38327.</title>
        <authorList>
            <consortium name="The Broad Institute Genome Sequencing Platform"/>
            <person name="Russ C."/>
            <person name="Cuomo C."/>
            <person name="Shea T."/>
            <person name="Young S.K."/>
            <person name="Zeng Q."/>
            <person name="Koehrsen M."/>
            <person name="Haas B."/>
            <person name="Borodovsky M."/>
            <person name="Guigo R."/>
            <person name="Alvarado L."/>
            <person name="Berlin A."/>
            <person name="Borenstein D."/>
            <person name="Chen Z."/>
            <person name="Engels R."/>
            <person name="Freedman E."/>
            <person name="Gellesch M."/>
            <person name="Goldberg J."/>
            <person name="Griggs A."/>
            <person name="Gujja S."/>
            <person name="Heiman D."/>
            <person name="Hepburn T."/>
            <person name="Howarth C."/>
            <person name="Jen D."/>
            <person name="Larson L."/>
            <person name="Lewis B."/>
            <person name="Mehta T."/>
            <person name="Park D."/>
            <person name="Pearson M."/>
            <person name="Roberts A."/>
            <person name="Saif S."/>
            <person name="Shenoy N."/>
            <person name="Sisk P."/>
            <person name="Stolte C."/>
            <person name="Sykes S."/>
            <person name="Walk T."/>
            <person name="White J."/>
            <person name="Yandava C."/>
            <person name="Burger G."/>
            <person name="Gray M.W."/>
            <person name="Holland P.W.H."/>
            <person name="King N."/>
            <person name="Lang F.B.F."/>
            <person name="Roger A.J."/>
            <person name="Ruiz-Trillo I."/>
            <person name="Lander E."/>
            <person name="Nusbaum C."/>
        </authorList>
    </citation>
    <scope>NUCLEOTIDE SEQUENCE [LARGE SCALE GENOMIC DNA]</scope>
    <source>
        <strain evidence="3">ATCC 38327</strain>
    </source>
</reference>
<evidence type="ECO:0000313" key="2">
    <source>
        <dbReference type="EMBL" id="KNE66471.1"/>
    </source>
</evidence>
<dbReference type="GO" id="GO:0003924">
    <property type="term" value="F:GTPase activity"/>
    <property type="evidence" value="ECO:0007669"/>
    <property type="project" value="InterPro"/>
</dbReference>
<dbReference type="VEuPathDB" id="FungiDB:AMAG_11609"/>
<dbReference type="GO" id="GO:0005525">
    <property type="term" value="F:GTP binding"/>
    <property type="evidence" value="ECO:0007669"/>
    <property type="project" value="InterPro"/>
</dbReference>
<keyword evidence="3" id="KW-1185">Reference proteome</keyword>
<dbReference type="InterPro" id="IPR027417">
    <property type="entry name" value="P-loop_NTPase"/>
</dbReference>
<dbReference type="OrthoDB" id="1597724at2759"/>
<sequence length="404" mass="43886">MVNIVMDARARSVSLVADLQVDFEALERATTIEAVKAAIPSTIALMPDLADAFAAHVAAFQDMHPDLCVDKVPIVVIYGEQKVGKSSLLNAVFDAGFAAADDIDRTTCGIDMALCAVHDGTKKHAVLVLDVEGYGSPDRYDQIIGAMSESLPGEVHAAAQDALSLYASRLTAFALALANAAMAVTVTTGVDACKVLGSNAGLMAIANDNIRVDRFCVLNKCSPGVMKKQARTKDLMQSQFEKFLPQNMLVHTHLIPYLADEADRAADAHVTELRNVMFECLGLHHGNIASRFRARVRTINQGFAMQLVDLAKQINDPGRLERAQSVLFPGAMEEMLRSKYQVQIEAIWAHVQKDAPPVLRNTVDDSMSKAIAAFSGDNHVMKLFYKDLVIKDADKVKLLVAPMH</sequence>
<accession>A0A0L0SVJ5</accession>
<reference evidence="2 3" key="1">
    <citation type="submission" date="2009-11" db="EMBL/GenBank/DDBJ databases">
        <title>Annotation of Allomyces macrogynus ATCC 38327.</title>
        <authorList>
            <consortium name="The Broad Institute Genome Sequencing Platform"/>
            <person name="Russ C."/>
            <person name="Cuomo C."/>
            <person name="Burger G."/>
            <person name="Gray M.W."/>
            <person name="Holland P.W.H."/>
            <person name="King N."/>
            <person name="Lang F.B.F."/>
            <person name="Roger A.J."/>
            <person name="Ruiz-Trillo I."/>
            <person name="Young S.K."/>
            <person name="Zeng Q."/>
            <person name="Gargeya S."/>
            <person name="Fitzgerald M."/>
            <person name="Haas B."/>
            <person name="Abouelleil A."/>
            <person name="Alvarado L."/>
            <person name="Arachchi H.M."/>
            <person name="Berlin A."/>
            <person name="Chapman S.B."/>
            <person name="Gearin G."/>
            <person name="Goldberg J."/>
            <person name="Griggs A."/>
            <person name="Gujja S."/>
            <person name="Hansen M."/>
            <person name="Heiman D."/>
            <person name="Howarth C."/>
            <person name="Larimer J."/>
            <person name="Lui A."/>
            <person name="MacDonald P.J.P."/>
            <person name="McCowen C."/>
            <person name="Montmayeur A."/>
            <person name="Murphy C."/>
            <person name="Neiman D."/>
            <person name="Pearson M."/>
            <person name="Priest M."/>
            <person name="Roberts A."/>
            <person name="Saif S."/>
            <person name="Shea T."/>
            <person name="Sisk P."/>
            <person name="Stolte C."/>
            <person name="Sykes S."/>
            <person name="Wortman J."/>
            <person name="Nusbaum C."/>
            <person name="Birren B."/>
        </authorList>
    </citation>
    <scope>NUCLEOTIDE SEQUENCE [LARGE SCALE GENOMIC DNA]</scope>
    <source>
        <strain evidence="2 3">ATCC 38327</strain>
    </source>
</reference>
<dbReference type="Pfam" id="PF02263">
    <property type="entry name" value="GBP"/>
    <property type="match status" value="1"/>
</dbReference>
<organism evidence="2 3">
    <name type="scientific">Allomyces macrogynus (strain ATCC 38327)</name>
    <name type="common">Allomyces javanicus var. macrogynus</name>
    <dbReference type="NCBI Taxonomy" id="578462"/>
    <lineage>
        <taxon>Eukaryota</taxon>
        <taxon>Fungi</taxon>
        <taxon>Fungi incertae sedis</taxon>
        <taxon>Blastocladiomycota</taxon>
        <taxon>Blastocladiomycetes</taxon>
        <taxon>Blastocladiales</taxon>
        <taxon>Blastocladiaceae</taxon>
        <taxon>Allomyces</taxon>
    </lineage>
</organism>
<evidence type="ECO:0000313" key="3">
    <source>
        <dbReference type="Proteomes" id="UP000054350"/>
    </source>
</evidence>